<dbReference type="EMBL" id="SOGJ01000020">
    <property type="protein sequence ID" value="TFC98550.1"/>
    <property type="molecule type" value="Genomic_DNA"/>
</dbReference>
<keyword evidence="7" id="KW-1185">Reference proteome</keyword>
<feature type="domain" description="Glycosyltransferase subfamily 4-like N-terminal" evidence="5">
    <location>
        <begin position="15"/>
        <end position="200"/>
    </location>
</feature>
<name>A0ABY2J3V0_9MICO</name>
<reference evidence="6 7" key="1">
    <citation type="submission" date="2019-03" db="EMBL/GenBank/DDBJ databases">
        <title>Genomics of glacier-inhabiting Cryobacterium strains.</title>
        <authorList>
            <person name="Liu Q."/>
            <person name="Xin Y.-H."/>
        </authorList>
    </citation>
    <scope>NUCLEOTIDE SEQUENCE [LARGE SCALE GENOMIC DNA]</scope>
    <source>
        <strain evidence="6 7">TMT4-23</strain>
    </source>
</reference>
<dbReference type="CDD" id="cd03794">
    <property type="entry name" value="GT4_WbuB-like"/>
    <property type="match status" value="1"/>
</dbReference>
<accession>A0ABY2J3V0</accession>
<evidence type="ECO:0000313" key="7">
    <source>
        <dbReference type="Proteomes" id="UP000298355"/>
    </source>
</evidence>
<dbReference type="InterPro" id="IPR028098">
    <property type="entry name" value="Glyco_trans_4-like_N"/>
</dbReference>
<dbReference type="Gene3D" id="3.40.50.2000">
    <property type="entry name" value="Glycogen Phosphorylase B"/>
    <property type="match status" value="2"/>
</dbReference>
<evidence type="ECO:0000256" key="1">
    <source>
        <dbReference type="ARBA" id="ARBA00021292"/>
    </source>
</evidence>
<keyword evidence="3" id="KW-0808">Transferase</keyword>
<sequence>MRVTVVGLNYPPEPTGIAVYTSGLSEALAATGHPVTVITGNPHYPQWRIYDGYGGRNRVHGYERIRGVSVTRVHHGVPSEPRLWNRLGMELSFGVRALFSNWDRPDVAVMVTPALFSVAAALLRARLFHINTCIWVQDIYSLGVSESGTGGRLATWLLRRIERSILRRANTVVVIHERFKRYLVEDMDIDCNSVQVVRNWCHTGNPNALDRQEVRSSHGWKADDIVVLHAGNMGAKQALENVVHASEIAEERGSRVRFVLLGDGNQRHRLEAMGGNPHLEFIDPLPEDAFQAALSAADILLVNERPGLTEMCVPSKLTTYFNTGLPVIAATDASSVTAEELALAGGGVRINAAVPGDLVDAAEMLGGDAESSAAYGAAGQRFSAAFLSSDSALSRFRAILEQGASVGRVRVRRNWWSRRQPDQQGIRNDQLTTIDLNSTGGSPG</sequence>
<dbReference type="PANTHER" id="PTHR45947:SF3">
    <property type="entry name" value="SULFOQUINOVOSYL TRANSFERASE SQD2"/>
    <property type="match status" value="1"/>
</dbReference>
<dbReference type="InterPro" id="IPR050194">
    <property type="entry name" value="Glycosyltransferase_grp1"/>
</dbReference>
<organism evidence="6 7">
    <name type="scientific">Cryobacterium breve</name>
    <dbReference type="NCBI Taxonomy" id="1259258"/>
    <lineage>
        <taxon>Bacteria</taxon>
        <taxon>Bacillati</taxon>
        <taxon>Actinomycetota</taxon>
        <taxon>Actinomycetes</taxon>
        <taxon>Micrococcales</taxon>
        <taxon>Microbacteriaceae</taxon>
        <taxon>Cryobacterium</taxon>
    </lineage>
</organism>
<feature type="region of interest" description="Disordered" evidence="4">
    <location>
        <begin position="421"/>
        <end position="444"/>
    </location>
</feature>
<evidence type="ECO:0000259" key="5">
    <source>
        <dbReference type="Pfam" id="PF13579"/>
    </source>
</evidence>
<dbReference type="PANTHER" id="PTHR45947">
    <property type="entry name" value="SULFOQUINOVOSYL TRANSFERASE SQD2"/>
    <property type="match status" value="1"/>
</dbReference>
<evidence type="ECO:0000256" key="3">
    <source>
        <dbReference type="ARBA" id="ARBA00022679"/>
    </source>
</evidence>
<protein>
    <recommendedName>
        <fullName evidence="1">D-inositol 3-phosphate glycosyltransferase</fullName>
    </recommendedName>
</protein>
<feature type="compositionally biased region" description="Polar residues" evidence="4">
    <location>
        <begin position="422"/>
        <end position="444"/>
    </location>
</feature>
<dbReference type="RefSeq" id="WP_134363153.1">
    <property type="nucleotide sequence ID" value="NZ_SOGJ01000020.1"/>
</dbReference>
<keyword evidence="2" id="KW-0328">Glycosyltransferase</keyword>
<evidence type="ECO:0000313" key="6">
    <source>
        <dbReference type="EMBL" id="TFC98550.1"/>
    </source>
</evidence>
<comment type="caution">
    <text evidence="6">The sequence shown here is derived from an EMBL/GenBank/DDBJ whole genome shotgun (WGS) entry which is preliminary data.</text>
</comment>
<evidence type="ECO:0000256" key="4">
    <source>
        <dbReference type="SAM" id="MobiDB-lite"/>
    </source>
</evidence>
<gene>
    <name evidence="6" type="ORF">E3O65_07640</name>
</gene>
<dbReference type="Pfam" id="PF13692">
    <property type="entry name" value="Glyco_trans_1_4"/>
    <property type="match status" value="1"/>
</dbReference>
<evidence type="ECO:0000256" key="2">
    <source>
        <dbReference type="ARBA" id="ARBA00022676"/>
    </source>
</evidence>
<dbReference type="SUPFAM" id="SSF53756">
    <property type="entry name" value="UDP-Glycosyltransferase/glycogen phosphorylase"/>
    <property type="match status" value="1"/>
</dbReference>
<dbReference type="Proteomes" id="UP000298355">
    <property type="component" value="Unassembled WGS sequence"/>
</dbReference>
<dbReference type="Pfam" id="PF13579">
    <property type="entry name" value="Glyco_trans_4_4"/>
    <property type="match status" value="1"/>
</dbReference>
<proteinExistence type="predicted"/>